<keyword evidence="3" id="KW-1185">Reference proteome</keyword>
<dbReference type="InterPro" id="IPR008670">
    <property type="entry name" value="CoA_reduct_LuxC"/>
</dbReference>
<gene>
    <name evidence="2" type="ORF">WJU22_14510</name>
</gene>
<name>A0ABZ2YW56_9BACT</name>
<evidence type="ECO:0000256" key="1">
    <source>
        <dbReference type="ARBA" id="ARBA00022857"/>
    </source>
</evidence>
<dbReference type="Proteomes" id="UP001449657">
    <property type="component" value="Chromosome"/>
</dbReference>
<reference evidence="2 3" key="1">
    <citation type="submission" date="2024-03" db="EMBL/GenBank/DDBJ databases">
        <title>Chitinophaga caseinilytica sp. nov., a casein hydrolysing bacterium isolated from forest soil.</title>
        <authorList>
            <person name="Lee D.S."/>
            <person name="Han D.M."/>
            <person name="Baek J.H."/>
            <person name="Choi D.G."/>
            <person name="Jeon J.H."/>
            <person name="Jeon C.O."/>
        </authorList>
    </citation>
    <scope>NUCLEOTIDE SEQUENCE [LARGE SCALE GENOMIC DNA]</scope>
    <source>
        <strain evidence="2 3">KACC 19118</strain>
    </source>
</reference>
<organism evidence="2 3">
    <name type="scientific">Chitinophaga caseinilytica</name>
    <dbReference type="NCBI Taxonomy" id="2267521"/>
    <lineage>
        <taxon>Bacteria</taxon>
        <taxon>Pseudomonadati</taxon>
        <taxon>Bacteroidota</taxon>
        <taxon>Chitinophagia</taxon>
        <taxon>Chitinophagales</taxon>
        <taxon>Chitinophagaceae</taxon>
        <taxon>Chitinophaga</taxon>
    </lineage>
</organism>
<keyword evidence="1" id="KW-0521">NADP</keyword>
<evidence type="ECO:0000313" key="3">
    <source>
        <dbReference type="Proteomes" id="UP001449657"/>
    </source>
</evidence>
<evidence type="ECO:0000313" key="2">
    <source>
        <dbReference type="EMBL" id="WZN44109.1"/>
    </source>
</evidence>
<dbReference type="EMBL" id="CP150096">
    <property type="protein sequence ID" value="WZN44109.1"/>
    <property type="molecule type" value="Genomic_DNA"/>
</dbReference>
<accession>A0ABZ2YW56</accession>
<sequence>MNVTNKITLLERLGAYLNGQGTDEEREELRLVKEKAFRQNGWFIPEFVDLAVGQIADNFLRRPLLEAWVAQYPGFGEPKAPKTVGIVAAGNIPLVGFHDWLTGFLSGHRIKLKLSSKDAVLLPHLIGKIAEWSPEAGELTSIQDVLKDCDAYIATGSNNSARYFEFYFSKYPHIIRRNRTSVAVLTGAETPAQLESLADDALLYFGLGCRNVTKVLVPEGYDFEPLMIAFKKYDWLMDNHKYKNNYDYNLALLLLNNAPFKTNDNLLLHENESVFSPSACSITACTATAGNSKPNWPKMLTCSAL</sequence>
<dbReference type="Pfam" id="PF05893">
    <property type="entry name" value="LuxC"/>
    <property type="match status" value="1"/>
</dbReference>
<protein>
    <submittedName>
        <fullName evidence="2">Acyl-CoA reductase</fullName>
    </submittedName>
</protein>
<proteinExistence type="predicted"/>
<dbReference type="RefSeq" id="WP_341838902.1">
    <property type="nucleotide sequence ID" value="NZ_CP149792.1"/>
</dbReference>